<name>A0ABR4JA29_9EURO</name>
<dbReference type="InterPro" id="IPR011008">
    <property type="entry name" value="Dimeric_a/b-barrel"/>
</dbReference>
<dbReference type="EMBL" id="JBFXLU010000179">
    <property type="protein sequence ID" value="KAL2836414.1"/>
    <property type="molecule type" value="Genomic_DNA"/>
</dbReference>
<comment type="caution">
    <text evidence="2">The sequence shown here is derived from an EMBL/GenBank/DDBJ whole genome shotgun (WGS) entry which is preliminary data.</text>
</comment>
<dbReference type="InterPro" id="IPR009799">
    <property type="entry name" value="EthD_dom"/>
</dbReference>
<protein>
    <recommendedName>
        <fullName evidence="4">EthD domain-containing protein</fullName>
    </recommendedName>
</protein>
<dbReference type="SUPFAM" id="SSF54909">
    <property type="entry name" value="Dimeric alpha+beta barrel"/>
    <property type="match status" value="1"/>
</dbReference>
<sequence length="84" mass="9692">MPAFLTLLYPNDPDAKFNLDYYVKSHMPMVEKEFRTHGLRGWQVSRFLSTVSGEPAPYAIQASLEFGTQEELENALKSVRLAWR</sequence>
<evidence type="ECO:0000256" key="1">
    <source>
        <dbReference type="ARBA" id="ARBA00005986"/>
    </source>
</evidence>
<reference evidence="2 3" key="1">
    <citation type="submission" date="2024-07" db="EMBL/GenBank/DDBJ databases">
        <title>Section-level genome sequencing and comparative genomics of Aspergillus sections Usti and Cavernicolus.</title>
        <authorList>
            <consortium name="Lawrence Berkeley National Laboratory"/>
            <person name="Nybo J.L."/>
            <person name="Vesth T.C."/>
            <person name="Theobald S."/>
            <person name="Frisvad J.C."/>
            <person name="Larsen T.O."/>
            <person name="Kjaerboelling I."/>
            <person name="Rothschild-Mancinelli K."/>
            <person name="Lyhne E.K."/>
            <person name="Kogle M.E."/>
            <person name="Barry K."/>
            <person name="Clum A."/>
            <person name="Na H."/>
            <person name="Ledsgaard L."/>
            <person name="Lin J."/>
            <person name="Lipzen A."/>
            <person name="Kuo A."/>
            <person name="Riley R."/>
            <person name="Mondo S."/>
            <person name="Labutti K."/>
            <person name="Haridas S."/>
            <person name="Pangalinan J."/>
            <person name="Salamov A.A."/>
            <person name="Simmons B.A."/>
            <person name="Magnuson J.K."/>
            <person name="Chen J."/>
            <person name="Drula E."/>
            <person name="Henrissat B."/>
            <person name="Wiebenga A."/>
            <person name="Lubbers R.J."/>
            <person name="Gomes A.C."/>
            <person name="Makela M.R."/>
            <person name="Stajich J."/>
            <person name="Grigoriev I.V."/>
            <person name="Mortensen U.H."/>
            <person name="De Vries R.P."/>
            <person name="Baker S.E."/>
            <person name="Andersen M.R."/>
        </authorList>
    </citation>
    <scope>NUCLEOTIDE SEQUENCE [LARGE SCALE GENOMIC DNA]</scope>
    <source>
        <strain evidence="2 3">CBS 123904</strain>
    </source>
</reference>
<dbReference type="NCBIfam" id="TIGR02118">
    <property type="entry name" value="EthD family reductase"/>
    <property type="match status" value="1"/>
</dbReference>
<dbReference type="PANTHER" id="PTHR40260:SF2">
    <property type="entry name" value="BLR8190 PROTEIN"/>
    <property type="match status" value="1"/>
</dbReference>
<comment type="similarity">
    <text evidence="1">Belongs to the tpcK family.</text>
</comment>
<dbReference type="Proteomes" id="UP001610446">
    <property type="component" value="Unassembled WGS sequence"/>
</dbReference>
<keyword evidence="3" id="KW-1185">Reference proteome</keyword>
<dbReference type="PANTHER" id="PTHR40260">
    <property type="entry name" value="BLR8190 PROTEIN"/>
    <property type="match status" value="1"/>
</dbReference>
<proteinExistence type="inferred from homology"/>
<dbReference type="Gene3D" id="3.30.70.100">
    <property type="match status" value="1"/>
</dbReference>
<gene>
    <name evidence="2" type="ORF">BJY01DRAFT_222025</name>
</gene>
<accession>A0ABR4JA29</accession>
<organism evidence="2 3">
    <name type="scientific">Aspergillus pseudoustus</name>
    <dbReference type="NCBI Taxonomy" id="1810923"/>
    <lineage>
        <taxon>Eukaryota</taxon>
        <taxon>Fungi</taxon>
        <taxon>Dikarya</taxon>
        <taxon>Ascomycota</taxon>
        <taxon>Pezizomycotina</taxon>
        <taxon>Eurotiomycetes</taxon>
        <taxon>Eurotiomycetidae</taxon>
        <taxon>Eurotiales</taxon>
        <taxon>Aspergillaceae</taxon>
        <taxon>Aspergillus</taxon>
        <taxon>Aspergillus subgen. Nidulantes</taxon>
    </lineage>
</organism>
<evidence type="ECO:0000313" key="2">
    <source>
        <dbReference type="EMBL" id="KAL2836414.1"/>
    </source>
</evidence>
<evidence type="ECO:0008006" key="4">
    <source>
        <dbReference type="Google" id="ProtNLM"/>
    </source>
</evidence>
<evidence type="ECO:0000313" key="3">
    <source>
        <dbReference type="Proteomes" id="UP001610446"/>
    </source>
</evidence>